<proteinExistence type="predicted"/>
<name>A0A2T7PI36_POMCA</name>
<accession>A0A2T7PI36</accession>
<comment type="caution">
    <text evidence="1">The sequence shown here is derived from an EMBL/GenBank/DDBJ whole genome shotgun (WGS) entry which is preliminary data.</text>
</comment>
<keyword evidence="2" id="KW-1185">Reference proteome</keyword>
<protein>
    <submittedName>
        <fullName evidence="1">Uncharacterized protein</fullName>
    </submittedName>
</protein>
<dbReference type="AlphaFoldDB" id="A0A2T7PI36"/>
<sequence>MCTTLTDDSNISAKRTSASSSVLTVSSVSDLNNVSCAVPETEEQTTCKVDLIYPANESSCHVKVDTGRDTGGDTGGDTGRDTVSAHCNITKAYSANGRYRCDLYQVLQNETKTQLLSTTTIKTLSRDSEGDMRGECSITARVLRGGELKMLITPGGVEINLNRNDDPKDISTTFPQGHFHPGHIGLPTDLPDKDSTVPLELTTDHVTTSATNDGGATTCTPDVATTCTRNVAGWFAGGVQSQVANARPQGPCVPILPRLPCLPRVHSVPVTRARGGVTGEDRSLVFMISHSVAMATVSRTRGEKQPFRST</sequence>
<reference evidence="1 2" key="1">
    <citation type="submission" date="2018-04" db="EMBL/GenBank/DDBJ databases">
        <title>The genome of golden apple snail Pomacea canaliculata provides insight into stress tolerance and invasive adaptation.</title>
        <authorList>
            <person name="Liu C."/>
            <person name="Liu B."/>
            <person name="Ren Y."/>
            <person name="Zhang Y."/>
            <person name="Wang H."/>
            <person name="Li S."/>
            <person name="Jiang F."/>
            <person name="Yin L."/>
            <person name="Zhang G."/>
            <person name="Qian W."/>
            <person name="Fan W."/>
        </authorList>
    </citation>
    <scope>NUCLEOTIDE SEQUENCE [LARGE SCALE GENOMIC DNA]</scope>
    <source>
        <strain evidence="1">SZHN2017</strain>
        <tissue evidence="1">Muscle</tissue>
    </source>
</reference>
<dbReference type="EMBL" id="PZQS01000004">
    <property type="protein sequence ID" value="PVD33067.1"/>
    <property type="molecule type" value="Genomic_DNA"/>
</dbReference>
<organism evidence="1 2">
    <name type="scientific">Pomacea canaliculata</name>
    <name type="common">Golden apple snail</name>
    <dbReference type="NCBI Taxonomy" id="400727"/>
    <lineage>
        <taxon>Eukaryota</taxon>
        <taxon>Metazoa</taxon>
        <taxon>Spiralia</taxon>
        <taxon>Lophotrochozoa</taxon>
        <taxon>Mollusca</taxon>
        <taxon>Gastropoda</taxon>
        <taxon>Caenogastropoda</taxon>
        <taxon>Architaenioglossa</taxon>
        <taxon>Ampullarioidea</taxon>
        <taxon>Ampullariidae</taxon>
        <taxon>Pomacea</taxon>
    </lineage>
</organism>
<evidence type="ECO:0000313" key="2">
    <source>
        <dbReference type="Proteomes" id="UP000245119"/>
    </source>
</evidence>
<gene>
    <name evidence="1" type="ORF">C0Q70_08516</name>
</gene>
<evidence type="ECO:0000313" key="1">
    <source>
        <dbReference type="EMBL" id="PVD33067.1"/>
    </source>
</evidence>
<dbReference type="Proteomes" id="UP000245119">
    <property type="component" value="Linkage Group LG4"/>
</dbReference>